<dbReference type="InParanoid" id="A0A2J7R2Y7"/>
<evidence type="ECO:0000256" key="7">
    <source>
        <dbReference type="SAM" id="MobiDB-lite"/>
    </source>
</evidence>
<accession>A0A2J7R2Y7</accession>
<dbReference type="STRING" id="105785.A0A2J7R2Y7"/>
<dbReference type="FunFam" id="3.30.420.10:FF:000019">
    <property type="entry name" value="RNA exonuclease NEF-sp"/>
    <property type="match status" value="1"/>
</dbReference>
<keyword evidence="4" id="KW-0378">Hydrolase</keyword>
<evidence type="ECO:0000256" key="1">
    <source>
        <dbReference type="ARBA" id="ARBA00004123"/>
    </source>
</evidence>
<dbReference type="Proteomes" id="UP000235965">
    <property type="component" value="Unassembled WGS sequence"/>
</dbReference>
<dbReference type="Gene3D" id="3.30.420.10">
    <property type="entry name" value="Ribonuclease H-like superfamily/Ribonuclease H"/>
    <property type="match status" value="1"/>
</dbReference>
<dbReference type="SUPFAM" id="SSF53098">
    <property type="entry name" value="Ribonuclease H-like"/>
    <property type="match status" value="1"/>
</dbReference>
<keyword evidence="10" id="KW-1185">Reference proteome</keyword>
<dbReference type="GO" id="GO:0005634">
    <property type="term" value="C:nucleus"/>
    <property type="evidence" value="ECO:0007669"/>
    <property type="project" value="UniProtKB-SubCell"/>
</dbReference>
<dbReference type="EMBL" id="NEVH01007823">
    <property type="protein sequence ID" value="PNF35209.1"/>
    <property type="molecule type" value="Genomic_DNA"/>
</dbReference>
<dbReference type="InterPro" id="IPR036397">
    <property type="entry name" value="RNaseH_sf"/>
</dbReference>
<keyword evidence="3" id="KW-0540">Nuclease</keyword>
<sequence>MKPLTSKQLQRVEKRKKKLAAYLEVAKLNDKDREAEAVMHQNRKDFECSNADNNTLAEVPQEEHSRKRLKKNNETTAVSGDRTMHERDKYVCDLPAESSEPRFDAELVLSNQNNFPPGFSDHAMRGKSGKIQLSGEEYAQLKRQLQERKKHLKYIPRFRLKGMGNCASLTVKEEERTPLFLSDVQHLLMYSMLGHHSPYQPSRWCQLEKYNHVSHRVVLLIEGLSLYDFQAHESQFPAITDIFKDRVEVITPPVYNGSLVEELAAVPLTGTQKHRLLNQFESLEVAMKHKEDLFKVMRAIFPVTDSSWTSHRAARPASDHYSRTQLLLSAAQLIEENYPLPLKGELRARYTDFVLTKDLYHEVTHSSPMFGLDCEMCRTTSGELEVTRVSIVNEQLEVVYETLVKPYNRITDYLTRFSGITKELLANVEVRLEDVQKDIRALLPPDAILVGQSLNFDLVALKMMHPYVIDTSVIYNITGDRFRKTKLVLLAQKFLGEEIQKDKHGHCSVEDSSTCMKLTQLKLANNVEYGDAILAGRRVALGVQRQVQPTSTQQEVATSLFSHVTKLDKSAAIVGCKEVIDKYSDYMSETMFSISENTESSNKHVQCIVTPDELVVSQTCNIAREHSFTLAHVQVEKAKSDDKTEVIGQVNSWCKLVWEHMAYKGLCVILFSGQKGGANGACFIAVKRPPLPSQA</sequence>
<comment type="similarity">
    <text evidence="2">Belongs to the REXO1/REXO3 family.</text>
</comment>
<dbReference type="GO" id="GO:0003676">
    <property type="term" value="F:nucleic acid binding"/>
    <property type="evidence" value="ECO:0007669"/>
    <property type="project" value="InterPro"/>
</dbReference>
<dbReference type="PANTHER" id="PTHR12801:SF82">
    <property type="entry name" value="RNA EXONUCLEASE 5"/>
    <property type="match status" value="1"/>
</dbReference>
<comment type="subcellular location">
    <subcellularLocation>
        <location evidence="1">Nucleus</location>
    </subcellularLocation>
</comment>
<dbReference type="PANTHER" id="PTHR12801">
    <property type="entry name" value="RNA EXONUCLEASE REXO1 / RECO3 FAMILY MEMBER-RELATED"/>
    <property type="match status" value="1"/>
</dbReference>
<keyword evidence="5" id="KW-0269">Exonuclease</keyword>
<keyword evidence="6" id="KW-0539">Nucleus</keyword>
<evidence type="ECO:0000256" key="6">
    <source>
        <dbReference type="ARBA" id="ARBA00023242"/>
    </source>
</evidence>
<comment type="caution">
    <text evidence="9">The sequence shown here is derived from an EMBL/GenBank/DDBJ whole genome shotgun (WGS) entry which is preliminary data.</text>
</comment>
<evidence type="ECO:0000256" key="4">
    <source>
        <dbReference type="ARBA" id="ARBA00022801"/>
    </source>
</evidence>
<evidence type="ECO:0000256" key="3">
    <source>
        <dbReference type="ARBA" id="ARBA00022722"/>
    </source>
</evidence>
<dbReference type="FunCoup" id="A0A2J7R2Y7">
    <property type="interactions" value="532"/>
</dbReference>
<gene>
    <name evidence="9" type="ORF">B7P43_G06862</name>
</gene>
<evidence type="ECO:0000256" key="5">
    <source>
        <dbReference type="ARBA" id="ARBA00022839"/>
    </source>
</evidence>
<reference evidence="9 10" key="1">
    <citation type="submission" date="2017-12" db="EMBL/GenBank/DDBJ databases">
        <title>Hemimetabolous genomes reveal molecular basis of termite eusociality.</title>
        <authorList>
            <person name="Harrison M.C."/>
            <person name="Jongepier E."/>
            <person name="Robertson H.M."/>
            <person name="Arning N."/>
            <person name="Bitard-Feildel T."/>
            <person name="Chao H."/>
            <person name="Childers C.P."/>
            <person name="Dinh H."/>
            <person name="Doddapaneni H."/>
            <person name="Dugan S."/>
            <person name="Gowin J."/>
            <person name="Greiner C."/>
            <person name="Han Y."/>
            <person name="Hu H."/>
            <person name="Hughes D.S.T."/>
            <person name="Huylmans A.-K."/>
            <person name="Kemena C."/>
            <person name="Kremer L.P.M."/>
            <person name="Lee S.L."/>
            <person name="Lopez-Ezquerra A."/>
            <person name="Mallet L."/>
            <person name="Monroy-Kuhn J.M."/>
            <person name="Moser A."/>
            <person name="Murali S.C."/>
            <person name="Muzny D.M."/>
            <person name="Otani S."/>
            <person name="Piulachs M.-D."/>
            <person name="Poelchau M."/>
            <person name="Qu J."/>
            <person name="Schaub F."/>
            <person name="Wada-Katsumata A."/>
            <person name="Worley K.C."/>
            <person name="Xie Q."/>
            <person name="Ylla G."/>
            <person name="Poulsen M."/>
            <person name="Gibbs R.A."/>
            <person name="Schal C."/>
            <person name="Richards S."/>
            <person name="Belles X."/>
            <person name="Korb J."/>
            <person name="Bornberg-Bauer E."/>
        </authorList>
    </citation>
    <scope>NUCLEOTIDE SEQUENCE [LARGE SCALE GENOMIC DNA]</scope>
    <source>
        <tissue evidence="9">Whole body</tissue>
    </source>
</reference>
<dbReference type="InterPro" id="IPR012337">
    <property type="entry name" value="RNaseH-like_sf"/>
</dbReference>
<dbReference type="AlphaFoldDB" id="A0A2J7R2Y7"/>
<evidence type="ECO:0000313" key="10">
    <source>
        <dbReference type="Proteomes" id="UP000235965"/>
    </source>
</evidence>
<proteinExistence type="inferred from homology"/>
<dbReference type="Pfam" id="PF00929">
    <property type="entry name" value="RNase_T"/>
    <property type="match status" value="1"/>
</dbReference>
<protein>
    <recommendedName>
        <fullName evidence="8">Exonuclease domain-containing protein</fullName>
    </recommendedName>
</protein>
<feature type="region of interest" description="Disordered" evidence="7">
    <location>
        <begin position="50"/>
        <end position="79"/>
    </location>
</feature>
<dbReference type="SMART" id="SM00479">
    <property type="entry name" value="EXOIII"/>
    <property type="match status" value="1"/>
</dbReference>
<dbReference type="CDD" id="cd06145">
    <property type="entry name" value="REX1_like"/>
    <property type="match status" value="1"/>
</dbReference>
<dbReference type="InterPro" id="IPR047021">
    <property type="entry name" value="REXO1/3/4-like"/>
</dbReference>
<feature type="domain" description="Exonuclease" evidence="8">
    <location>
        <begin position="368"/>
        <end position="528"/>
    </location>
</feature>
<organism evidence="9 10">
    <name type="scientific">Cryptotermes secundus</name>
    <dbReference type="NCBI Taxonomy" id="105785"/>
    <lineage>
        <taxon>Eukaryota</taxon>
        <taxon>Metazoa</taxon>
        <taxon>Ecdysozoa</taxon>
        <taxon>Arthropoda</taxon>
        <taxon>Hexapoda</taxon>
        <taxon>Insecta</taxon>
        <taxon>Pterygota</taxon>
        <taxon>Neoptera</taxon>
        <taxon>Polyneoptera</taxon>
        <taxon>Dictyoptera</taxon>
        <taxon>Blattodea</taxon>
        <taxon>Blattoidea</taxon>
        <taxon>Termitoidae</taxon>
        <taxon>Kalotermitidae</taxon>
        <taxon>Cryptotermitinae</taxon>
        <taxon>Cryptotermes</taxon>
    </lineage>
</organism>
<evidence type="ECO:0000256" key="2">
    <source>
        <dbReference type="ARBA" id="ARBA00006357"/>
    </source>
</evidence>
<evidence type="ECO:0000259" key="8">
    <source>
        <dbReference type="SMART" id="SM00479"/>
    </source>
</evidence>
<name>A0A2J7R2Y7_9NEOP</name>
<dbReference type="OrthoDB" id="3996471at2759"/>
<dbReference type="InterPro" id="IPR013520">
    <property type="entry name" value="Ribonucl_H"/>
</dbReference>
<evidence type="ECO:0000313" key="9">
    <source>
        <dbReference type="EMBL" id="PNF35209.1"/>
    </source>
</evidence>
<dbReference type="GO" id="GO:0004527">
    <property type="term" value="F:exonuclease activity"/>
    <property type="evidence" value="ECO:0007669"/>
    <property type="project" value="UniProtKB-KW"/>
</dbReference>
<dbReference type="InterPro" id="IPR034922">
    <property type="entry name" value="REX1-like_exo"/>
</dbReference>